<evidence type="ECO:0000313" key="2">
    <source>
        <dbReference type="EMBL" id="KAF1970683.1"/>
    </source>
</evidence>
<accession>A0A6A5UZT8</accession>
<proteinExistence type="predicted"/>
<dbReference type="Proteomes" id="UP000800036">
    <property type="component" value="Unassembled WGS sequence"/>
</dbReference>
<sequence>MHCVHVNLLAPQRAMPPSTHHYLARSPRLPPTSSNPSPLNIHPTVLDLSTQQQIKQNTLEALPPPHHQQHPLQQCELRHSTPALRTTPALPRLHKRPQAAGKSIRRPVTQVHSHHLEEDAAALRSTCQCLTSRASVEAGTMRISLERHKASDPLGTGT</sequence>
<gene>
    <name evidence="2" type="ORF">BU23DRAFT_206611</name>
</gene>
<protein>
    <submittedName>
        <fullName evidence="2">Uncharacterized protein</fullName>
    </submittedName>
</protein>
<keyword evidence="3" id="KW-1185">Reference proteome</keyword>
<evidence type="ECO:0000256" key="1">
    <source>
        <dbReference type="SAM" id="MobiDB-lite"/>
    </source>
</evidence>
<name>A0A6A5UZT8_9PLEO</name>
<reference evidence="2" key="1">
    <citation type="journal article" date="2020" name="Stud. Mycol.">
        <title>101 Dothideomycetes genomes: a test case for predicting lifestyles and emergence of pathogens.</title>
        <authorList>
            <person name="Haridas S."/>
            <person name="Albert R."/>
            <person name="Binder M."/>
            <person name="Bloem J."/>
            <person name="Labutti K."/>
            <person name="Salamov A."/>
            <person name="Andreopoulos B."/>
            <person name="Baker S."/>
            <person name="Barry K."/>
            <person name="Bills G."/>
            <person name="Bluhm B."/>
            <person name="Cannon C."/>
            <person name="Castanera R."/>
            <person name="Culley D."/>
            <person name="Daum C."/>
            <person name="Ezra D."/>
            <person name="Gonzalez J."/>
            <person name="Henrissat B."/>
            <person name="Kuo A."/>
            <person name="Liang C."/>
            <person name="Lipzen A."/>
            <person name="Lutzoni F."/>
            <person name="Magnuson J."/>
            <person name="Mondo S."/>
            <person name="Nolan M."/>
            <person name="Ohm R."/>
            <person name="Pangilinan J."/>
            <person name="Park H.-J."/>
            <person name="Ramirez L."/>
            <person name="Alfaro M."/>
            <person name="Sun H."/>
            <person name="Tritt A."/>
            <person name="Yoshinaga Y."/>
            <person name="Zwiers L.-H."/>
            <person name="Turgeon B."/>
            <person name="Goodwin S."/>
            <person name="Spatafora J."/>
            <person name="Crous P."/>
            <person name="Grigoriev I."/>
        </authorList>
    </citation>
    <scope>NUCLEOTIDE SEQUENCE</scope>
    <source>
        <strain evidence="2">CBS 107.79</strain>
    </source>
</reference>
<feature type="compositionally biased region" description="Low complexity" evidence="1">
    <location>
        <begin position="25"/>
        <end position="36"/>
    </location>
</feature>
<dbReference type="AlphaFoldDB" id="A0A6A5UZT8"/>
<feature type="region of interest" description="Disordered" evidence="1">
    <location>
        <begin position="17"/>
        <end position="36"/>
    </location>
</feature>
<organism evidence="2 3">
    <name type="scientific">Bimuria novae-zelandiae CBS 107.79</name>
    <dbReference type="NCBI Taxonomy" id="1447943"/>
    <lineage>
        <taxon>Eukaryota</taxon>
        <taxon>Fungi</taxon>
        <taxon>Dikarya</taxon>
        <taxon>Ascomycota</taxon>
        <taxon>Pezizomycotina</taxon>
        <taxon>Dothideomycetes</taxon>
        <taxon>Pleosporomycetidae</taxon>
        <taxon>Pleosporales</taxon>
        <taxon>Massarineae</taxon>
        <taxon>Didymosphaeriaceae</taxon>
        <taxon>Bimuria</taxon>
    </lineage>
</organism>
<evidence type="ECO:0000313" key="3">
    <source>
        <dbReference type="Proteomes" id="UP000800036"/>
    </source>
</evidence>
<dbReference type="EMBL" id="ML976699">
    <property type="protein sequence ID" value="KAF1970683.1"/>
    <property type="molecule type" value="Genomic_DNA"/>
</dbReference>